<gene>
    <name evidence="2" type="ORF">L9F63_011347</name>
</gene>
<proteinExistence type="predicted"/>
<comment type="caution">
    <text evidence="2">The sequence shown here is derived from an EMBL/GenBank/DDBJ whole genome shotgun (WGS) entry which is preliminary data.</text>
</comment>
<name>A0AAD8AEX0_DIPPU</name>
<reference evidence="2" key="2">
    <citation type="submission" date="2023-05" db="EMBL/GenBank/DDBJ databases">
        <authorList>
            <person name="Fouks B."/>
        </authorList>
    </citation>
    <scope>NUCLEOTIDE SEQUENCE</scope>
    <source>
        <strain evidence="2">Stay&amp;Tobe</strain>
        <tissue evidence="2">Testes</tissue>
    </source>
</reference>
<feature type="region of interest" description="Disordered" evidence="1">
    <location>
        <begin position="104"/>
        <end position="125"/>
    </location>
</feature>
<evidence type="ECO:0000256" key="1">
    <source>
        <dbReference type="SAM" id="MobiDB-lite"/>
    </source>
</evidence>
<dbReference type="EMBL" id="JASPKZ010001586">
    <property type="protein sequence ID" value="KAJ9597739.1"/>
    <property type="molecule type" value="Genomic_DNA"/>
</dbReference>
<dbReference type="Proteomes" id="UP001233999">
    <property type="component" value="Unassembled WGS sequence"/>
</dbReference>
<reference evidence="2" key="1">
    <citation type="journal article" date="2023" name="IScience">
        <title>Live-bearing cockroach genome reveals convergent evolutionary mechanisms linked to viviparity in insects and beyond.</title>
        <authorList>
            <person name="Fouks B."/>
            <person name="Harrison M.C."/>
            <person name="Mikhailova A.A."/>
            <person name="Marchal E."/>
            <person name="English S."/>
            <person name="Carruthers M."/>
            <person name="Jennings E.C."/>
            <person name="Chiamaka E.L."/>
            <person name="Frigard R.A."/>
            <person name="Pippel M."/>
            <person name="Attardo G.M."/>
            <person name="Benoit J.B."/>
            <person name="Bornberg-Bauer E."/>
            <person name="Tobe S.S."/>
        </authorList>
    </citation>
    <scope>NUCLEOTIDE SEQUENCE</scope>
    <source>
        <strain evidence="2">Stay&amp;Tobe</strain>
    </source>
</reference>
<accession>A0AAD8AEX0</accession>
<evidence type="ECO:0000313" key="3">
    <source>
        <dbReference type="Proteomes" id="UP001233999"/>
    </source>
</evidence>
<evidence type="ECO:0000313" key="2">
    <source>
        <dbReference type="EMBL" id="KAJ9597739.1"/>
    </source>
</evidence>
<dbReference type="AlphaFoldDB" id="A0AAD8AEX0"/>
<protein>
    <submittedName>
        <fullName evidence="2">Uncharacterized protein</fullName>
    </submittedName>
</protein>
<sequence length="190" mass="21697">TYQMKLDGDAAALLCAAVVTMLFSFTTQHIDVTAVTASQSFKEVPVTHLQDDTVSRVRRQTKYRNKGFFSLIYDYFAETRADTSHAIRNISDLVSKTIVPNPQGIQLNTTDPERVTEQPEGNATTTEASFLLTQEEFFRLFRRNLRGLVRLFNMESRKAIQDSNKNVQMLRKQLKEAIRPYVQPANSTRT</sequence>
<feature type="non-terminal residue" evidence="2">
    <location>
        <position position="1"/>
    </location>
</feature>
<keyword evidence="3" id="KW-1185">Reference proteome</keyword>
<organism evidence="2 3">
    <name type="scientific">Diploptera punctata</name>
    <name type="common">Pacific beetle cockroach</name>
    <dbReference type="NCBI Taxonomy" id="6984"/>
    <lineage>
        <taxon>Eukaryota</taxon>
        <taxon>Metazoa</taxon>
        <taxon>Ecdysozoa</taxon>
        <taxon>Arthropoda</taxon>
        <taxon>Hexapoda</taxon>
        <taxon>Insecta</taxon>
        <taxon>Pterygota</taxon>
        <taxon>Neoptera</taxon>
        <taxon>Polyneoptera</taxon>
        <taxon>Dictyoptera</taxon>
        <taxon>Blattodea</taxon>
        <taxon>Blaberoidea</taxon>
        <taxon>Blaberidae</taxon>
        <taxon>Diplopterinae</taxon>
        <taxon>Diploptera</taxon>
    </lineage>
</organism>